<comment type="caution">
    <text evidence="4">The sequence shown here is derived from an EMBL/GenBank/DDBJ whole genome shotgun (WGS) entry which is preliminary data.</text>
</comment>
<keyword evidence="2 3" id="KW-0040">ANK repeat</keyword>
<dbReference type="Pfam" id="PF12796">
    <property type="entry name" value="Ank_2"/>
    <property type="match status" value="2"/>
</dbReference>
<dbReference type="PROSITE" id="PS50297">
    <property type="entry name" value="ANK_REP_REGION"/>
    <property type="match status" value="1"/>
</dbReference>
<dbReference type="SMART" id="SM00248">
    <property type="entry name" value="ANK"/>
    <property type="match status" value="8"/>
</dbReference>
<accession>A0A4Q8M4Z3</accession>
<gene>
    <name evidence="4" type="ORF">EA655_11520</name>
</gene>
<protein>
    <submittedName>
        <fullName evidence="4">Uncharacterized protein</fullName>
    </submittedName>
</protein>
<reference evidence="4 5" key="1">
    <citation type="submission" date="2019-02" db="EMBL/GenBank/DDBJ databases">
        <title>WGS of Pseudoxanthomonas species novum from clinical isolates.</title>
        <authorList>
            <person name="Bernier A.-M."/>
            <person name="Bernard K."/>
            <person name="Vachon A."/>
        </authorList>
    </citation>
    <scope>NUCLEOTIDE SEQUENCE [LARGE SCALE GENOMIC DNA]</scope>
    <source>
        <strain evidence="4 5">NML130969</strain>
    </source>
</reference>
<dbReference type="OrthoDB" id="5654444at2"/>
<name>A0A4Q8M4Z3_9GAMM</name>
<dbReference type="PROSITE" id="PS50088">
    <property type="entry name" value="ANK_REPEAT"/>
    <property type="match status" value="2"/>
</dbReference>
<evidence type="ECO:0000256" key="3">
    <source>
        <dbReference type="PROSITE-ProRule" id="PRU00023"/>
    </source>
</evidence>
<organism evidence="4 5">
    <name type="scientific">Pseudoxanthomonas winnipegensis</name>
    <dbReference type="NCBI Taxonomy" id="2480810"/>
    <lineage>
        <taxon>Bacteria</taxon>
        <taxon>Pseudomonadati</taxon>
        <taxon>Pseudomonadota</taxon>
        <taxon>Gammaproteobacteria</taxon>
        <taxon>Lysobacterales</taxon>
        <taxon>Lysobacteraceae</taxon>
        <taxon>Pseudoxanthomonas</taxon>
    </lineage>
</organism>
<feature type="repeat" description="ANK" evidence="3">
    <location>
        <begin position="343"/>
        <end position="375"/>
    </location>
</feature>
<dbReference type="PANTHER" id="PTHR24123">
    <property type="entry name" value="ANKYRIN REPEAT-CONTAINING"/>
    <property type="match status" value="1"/>
</dbReference>
<dbReference type="AlphaFoldDB" id="A0A4Q8M4Z3"/>
<evidence type="ECO:0000256" key="2">
    <source>
        <dbReference type="ARBA" id="ARBA00023043"/>
    </source>
</evidence>
<dbReference type="RefSeq" id="WP_130534724.1">
    <property type="nucleotide sequence ID" value="NZ_SHMG01000006.1"/>
</dbReference>
<dbReference type="Proteomes" id="UP000294164">
    <property type="component" value="Unassembled WGS sequence"/>
</dbReference>
<dbReference type="PRINTS" id="PR01415">
    <property type="entry name" value="ANKYRIN"/>
</dbReference>
<feature type="repeat" description="ANK" evidence="3">
    <location>
        <begin position="101"/>
        <end position="133"/>
    </location>
</feature>
<sequence>MAWYDVFKSKKTEQWNSEPTELEVAGKDEKQEFKKSANYIMEELSGEGVFNVDGWPLTERSRKVMSYIFNEGVTAIELGNPDALRQITKDHPLLVKFHDREGDTLMLHATKSAEPHMVKYLIEKGSDISAHSNDNDHAVTYVLGNDSLKDAEKIQVLDYLKKKGADFNAAGEFGERYPIDIASKELREKYVNEGAMDINLADNQGQTYLMRAIQRGADIECVKDAVALGANINQVDDDGRTAMHYAALKEDSGLYRSMSHMGGDTQINSASMTPDDLAREMHLNAEIKSGHVPNAQKDISYGAGNPEFEKYSSEVPWINACKSGGAAMAYIVVGDRTDLRSENGLTPMHYAAFGGDPAAIQHFADMGYDINDETSDFGWTALMEAQLGENALQSTQKLIEMGADVNIKTGEARTVISYVQDPKVYELIVNAGLDQTKLIEDERNMVRDVPVHENSHENDPAYQAWYESKYEDGGLAMDEFLDRQHHLARNQEISDLVTLMNKGDIEEFVRILNEDPKLAVERQQTYADETGKWNSYSFDMDDHVNGFHMEYENNLSVIDAVDVSTDPEFIEHLIKHGADVNSEYKGKTPIERVAGNAESTAMLVDAGADIYKIQQDEKRLEAQADVEYVHIQQAMEVERLSPNRKERTALKM</sequence>
<dbReference type="InterPro" id="IPR051165">
    <property type="entry name" value="Multifunctional_ANK_Repeat"/>
</dbReference>
<dbReference type="SUPFAM" id="SSF48403">
    <property type="entry name" value="Ankyrin repeat"/>
    <property type="match status" value="1"/>
</dbReference>
<evidence type="ECO:0000313" key="4">
    <source>
        <dbReference type="EMBL" id="TAA41564.1"/>
    </source>
</evidence>
<dbReference type="Gene3D" id="1.25.40.20">
    <property type="entry name" value="Ankyrin repeat-containing domain"/>
    <property type="match status" value="4"/>
</dbReference>
<dbReference type="EMBL" id="SHMG01000006">
    <property type="protein sequence ID" value="TAA41564.1"/>
    <property type="molecule type" value="Genomic_DNA"/>
</dbReference>
<evidence type="ECO:0000313" key="5">
    <source>
        <dbReference type="Proteomes" id="UP000294164"/>
    </source>
</evidence>
<dbReference type="InterPro" id="IPR036770">
    <property type="entry name" value="Ankyrin_rpt-contain_sf"/>
</dbReference>
<dbReference type="PANTHER" id="PTHR24123:SF33">
    <property type="entry name" value="PROTEIN HOS4"/>
    <property type="match status" value="1"/>
</dbReference>
<proteinExistence type="predicted"/>
<evidence type="ECO:0000256" key="1">
    <source>
        <dbReference type="ARBA" id="ARBA00022737"/>
    </source>
</evidence>
<keyword evidence="1" id="KW-0677">Repeat</keyword>
<dbReference type="InterPro" id="IPR002110">
    <property type="entry name" value="Ankyrin_rpt"/>
</dbReference>